<dbReference type="AlphaFoldDB" id="A0A5C6M288"/>
<evidence type="ECO:0000313" key="2">
    <source>
        <dbReference type="Proteomes" id="UP000321083"/>
    </source>
</evidence>
<reference evidence="1 2" key="2">
    <citation type="submission" date="2019-08" db="EMBL/GenBank/DDBJ databases">
        <authorList>
            <person name="Henke P."/>
        </authorList>
    </citation>
    <scope>NUCLEOTIDE SEQUENCE [LARGE SCALE GENOMIC DNA]</scope>
    <source>
        <strain evidence="1">Phe10_nw2017</strain>
    </source>
</reference>
<proteinExistence type="predicted"/>
<reference evidence="1 2" key="1">
    <citation type="submission" date="2019-08" db="EMBL/GenBank/DDBJ databases">
        <title>100 year-old enigma solved: identification of Planctomyces bekefii, the type genus and species of the phylum Planctomycetes.</title>
        <authorList>
            <person name="Svetlana D.N."/>
            <person name="Overmann J."/>
        </authorList>
    </citation>
    <scope>NUCLEOTIDE SEQUENCE [LARGE SCALE GENOMIC DNA]</scope>
    <source>
        <strain evidence="1">Phe10_nw2017</strain>
    </source>
</reference>
<organism evidence="1 2">
    <name type="scientific">Planctomyces bekefii</name>
    <dbReference type="NCBI Taxonomy" id="1653850"/>
    <lineage>
        <taxon>Bacteria</taxon>
        <taxon>Pseudomonadati</taxon>
        <taxon>Planctomycetota</taxon>
        <taxon>Planctomycetia</taxon>
        <taxon>Planctomycetales</taxon>
        <taxon>Planctomycetaceae</taxon>
        <taxon>Planctomyces</taxon>
    </lineage>
</organism>
<gene>
    <name evidence="1" type="ORF">E3A20_19980</name>
</gene>
<evidence type="ECO:0000313" key="1">
    <source>
        <dbReference type="EMBL" id="TWW08870.1"/>
    </source>
</evidence>
<dbReference type="EMBL" id="SRHE01000472">
    <property type="protein sequence ID" value="TWW08870.1"/>
    <property type="molecule type" value="Genomic_DNA"/>
</dbReference>
<name>A0A5C6M288_9PLAN</name>
<protein>
    <submittedName>
        <fullName evidence="1">Uncharacterized protein</fullName>
    </submittedName>
</protein>
<keyword evidence="2" id="KW-1185">Reference proteome</keyword>
<comment type="caution">
    <text evidence="1">The sequence shown here is derived from an EMBL/GenBank/DDBJ whole genome shotgun (WGS) entry which is preliminary data.</text>
</comment>
<dbReference type="Proteomes" id="UP000321083">
    <property type="component" value="Unassembled WGS sequence"/>
</dbReference>
<sequence length="232" mass="24913">MVLAGDRRRDNGTPKFGNVFMAKLNLAITSFLASLFFALSIPSFAAPNVCARLLTEKYWSDHRGAVNVMGPVGKLTPASKVNEGSQGGKWYKDGAGTFWYLKPDVLTPELQTGAEVISSMIYRFLGYRAAEVVLIQHEGVRYAAVKSLGQRIEPSTLQEAPGGGDGEFRQLRFLAAYLKDWDRLSDSGNNVELGGSKFAMFDFGGTLGAKAKGGPKPGTVENGAVGAIKANE</sequence>
<accession>A0A5C6M288</accession>
<feature type="non-terminal residue" evidence="1">
    <location>
        <position position="232"/>
    </location>
</feature>